<dbReference type="SUPFAM" id="SSF46785">
    <property type="entry name" value="Winged helix' DNA-binding domain"/>
    <property type="match status" value="1"/>
</dbReference>
<dbReference type="Pfam" id="PF02319">
    <property type="entry name" value="WHD_E2F_TDP"/>
    <property type="match status" value="1"/>
</dbReference>
<dbReference type="EMBL" id="KK784892">
    <property type="protein sequence ID" value="KDO69807.1"/>
    <property type="molecule type" value="Genomic_DNA"/>
</dbReference>
<dbReference type="GO" id="GO:0006357">
    <property type="term" value="P:regulation of transcription by RNA polymerase II"/>
    <property type="evidence" value="ECO:0007669"/>
    <property type="project" value="InterPro"/>
</dbReference>
<dbReference type="FunFam" id="1.10.10.10:FF:000073">
    <property type="entry name" value="E2F transcription factor 8"/>
    <property type="match status" value="1"/>
</dbReference>
<evidence type="ECO:0000256" key="5">
    <source>
        <dbReference type="ARBA" id="ARBA00023125"/>
    </source>
</evidence>
<keyword evidence="7 9" id="KW-0539">Nucleus</keyword>
<name>A0A067G283_CITSI</name>
<evidence type="ECO:0000256" key="6">
    <source>
        <dbReference type="ARBA" id="ARBA00023163"/>
    </source>
</evidence>
<evidence type="ECO:0000259" key="10">
    <source>
        <dbReference type="SMART" id="SM01372"/>
    </source>
</evidence>
<dbReference type="PANTHER" id="PTHR12081">
    <property type="entry name" value="TRANSCRIPTION FACTOR E2F"/>
    <property type="match status" value="1"/>
</dbReference>
<feature type="non-terminal residue" evidence="11">
    <location>
        <position position="1"/>
    </location>
</feature>
<keyword evidence="12" id="KW-1185">Reference proteome</keyword>
<protein>
    <recommendedName>
        <fullName evidence="10">E2F/DP family winged-helix DNA-binding domain-containing protein</fullName>
    </recommendedName>
</protein>
<evidence type="ECO:0000256" key="1">
    <source>
        <dbReference type="ARBA" id="ARBA00004123"/>
    </source>
</evidence>
<dbReference type="Proteomes" id="UP000027120">
    <property type="component" value="Unassembled WGS sequence"/>
</dbReference>
<comment type="similarity">
    <text evidence="2 9">Belongs to the E2F/DP family.</text>
</comment>
<keyword evidence="5 9" id="KW-0238">DNA-binding</keyword>
<keyword evidence="8" id="KW-0131">Cell cycle</keyword>
<keyword evidence="4 9" id="KW-0805">Transcription regulation</keyword>
<evidence type="ECO:0000256" key="7">
    <source>
        <dbReference type="ARBA" id="ARBA00023242"/>
    </source>
</evidence>
<dbReference type="STRING" id="2711.A0A067G283"/>
<evidence type="ECO:0000313" key="11">
    <source>
        <dbReference type="EMBL" id="KDO69807.1"/>
    </source>
</evidence>
<dbReference type="InterPro" id="IPR015633">
    <property type="entry name" value="E2F"/>
</dbReference>
<reference evidence="11 12" key="1">
    <citation type="submission" date="2014-04" db="EMBL/GenBank/DDBJ databases">
        <authorList>
            <consortium name="International Citrus Genome Consortium"/>
            <person name="Gmitter F."/>
            <person name="Chen C."/>
            <person name="Farmerie W."/>
            <person name="Harkins T."/>
            <person name="Desany B."/>
            <person name="Mohiuddin M."/>
            <person name="Kodira C."/>
            <person name="Borodovsky M."/>
            <person name="Lomsadze A."/>
            <person name="Burns P."/>
            <person name="Jenkins J."/>
            <person name="Prochnik S."/>
            <person name="Shu S."/>
            <person name="Chapman J."/>
            <person name="Pitluck S."/>
            <person name="Schmutz J."/>
            <person name="Rokhsar D."/>
        </authorList>
    </citation>
    <scope>NUCLEOTIDE SEQUENCE</scope>
</reference>
<evidence type="ECO:0000313" key="12">
    <source>
        <dbReference type="Proteomes" id="UP000027120"/>
    </source>
</evidence>
<keyword evidence="3" id="KW-0678">Repressor</keyword>
<evidence type="ECO:0000256" key="4">
    <source>
        <dbReference type="ARBA" id="ARBA00023015"/>
    </source>
</evidence>
<evidence type="ECO:0000256" key="3">
    <source>
        <dbReference type="ARBA" id="ARBA00022491"/>
    </source>
</evidence>
<dbReference type="GO" id="GO:0005667">
    <property type="term" value="C:transcription regulator complex"/>
    <property type="evidence" value="ECO:0007669"/>
    <property type="project" value="InterPro"/>
</dbReference>
<organism evidence="11 12">
    <name type="scientific">Citrus sinensis</name>
    <name type="common">Sweet orange</name>
    <name type="synonym">Citrus aurantium var. sinensis</name>
    <dbReference type="NCBI Taxonomy" id="2711"/>
    <lineage>
        <taxon>Eukaryota</taxon>
        <taxon>Viridiplantae</taxon>
        <taxon>Streptophyta</taxon>
        <taxon>Embryophyta</taxon>
        <taxon>Tracheophyta</taxon>
        <taxon>Spermatophyta</taxon>
        <taxon>Magnoliopsida</taxon>
        <taxon>eudicotyledons</taxon>
        <taxon>Gunneridae</taxon>
        <taxon>Pentapetalae</taxon>
        <taxon>rosids</taxon>
        <taxon>malvids</taxon>
        <taxon>Sapindales</taxon>
        <taxon>Rutaceae</taxon>
        <taxon>Aurantioideae</taxon>
        <taxon>Citrus</taxon>
    </lineage>
</organism>
<dbReference type="SMR" id="A0A067G283"/>
<dbReference type="InterPro" id="IPR036388">
    <property type="entry name" value="WH-like_DNA-bd_sf"/>
</dbReference>
<accession>A0A067G283</accession>
<dbReference type="InterPro" id="IPR036390">
    <property type="entry name" value="WH_DNA-bd_sf"/>
</dbReference>
<dbReference type="InterPro" id="IPR003316">
    <property type="entry name" value="E2F_WHTH_DNA-bd_dom"/>
</dbReference>
<evidence type="ECO:0000256" key="2">
    <source>
        <dbReference type="ARBA" id="ARBA00010940"/>
    </source>
</evidence>
<dbReference type="GO" id="GO:0000978">
    <property type="term" value="F:RNA polymerase II cis-regulatory region sequence-specific DNA binding"/>
    <property type="evidence" value="ECO:0007669"/>
    <property type="project" value="InterPro"/>
</dbReference>
<evidence type="ECO:0000256" key="8">
    <source>
        <dbReference type="ARBA" id="ARBA00023306"/>
    </source>
</evidence>
<dbReference type="PANTHER" id="PTHR12081:SF106">
    <property type="entry name" value="E2F TRANSCRIPTION FACTOR-LIKE E2FE"/>
    <property type="match status" value="1"/>
</dbReference>
<sequence>FRMLYGDKDGMEMTGVARASDRYQPWPMELPETETKFGLGWRGDDRRRTIFRSVPTLAGGVEGNGNEIRVGSLYKVTYSSLKSFTETMPQSSSSTKVQDPSSRHYAYSRKQKSLGLLCSNFLSLYNRDGVESIGLDDAASKLGVERRRIYDIVNVLESVGVLTRRAKNKYTWKGFKAIRGALQELKVLLRF</sequence>
<gene>
    <name evidence="11" type="ORF">CISIN_1g045382mg</name>
</gene>
<comment type="subcellular location">
    <subcellularLocation>
        <location evidence="1 9">Nucleus</location>
    </subcellularLocation>
</comment>
<evidence type="ECO:0000256" key="9">
    <source>
        <dbReference type="RuleBase" id="RU003796"/>
    </source>
</evidence>
<dbReference type="AlphaFoldDB" id="A0A067G283"/>
<dbReference type="GO" id="GO:0005634">
    <property type="term" value="C:nucleus"/>
    <property type="evidence" value="ECO:0007669"/>
    <property type="project" value="UniProtKB-SubCell"/>
</dbReference>
<dbReference type="SMART" id="SM01372">
    <property type="entry name" value="E2F_TDP"/>
    <property type="match status" value="1"/>
</dbReference>
<keyword evidence="6 9" id="KW-0804">Transcription</keyword>
<dbReference type="Gene3D" id="1.10.10.10">
    <property type="entry name" value="Winged helix-like DNA-binding domain superfamily/Winged helix DNA-binding domain"/>
    <property type="match status" value="1"/>
</dbReference>
<feature type="domain" description="E2F/DP family winged-helix DNA-binding" evidence="10">
    <location>
        <begin position="109"/>
        <end position="174"/>
    </location>
</feature>
<proteinExistence type="inferred from homology"/>